<organism evidence="1 2">
    <name type="scientific">Carpediemonas membranifera</name>
    <dbReference type="NCBI Taxonomy" id="201153"/>
    <lineage>
        <taxon>Eukaryota</taxon>
        <taxon>Metamonada</taxon>
        <taxon>Carpediemonas-like organisms</taxon>
        <taxon>Carpediemonas</taxon>
    </lineage>
</organism>
<protein>
    <submittedName>
        <fullName evidence="1">Uncharacterized protein</fullName>
    </submittedName>
</protein>
<reference evidence="1" key="1">
    <citation type="submission" date="2021-05" db="EMBL/GenBank/DDBJ databases">
        <title>A free-living protist that lacks canonical eukaryotic 1 DNA replication and segregation systems.</title>
        <authorList>
            <person name="Salas-Leiva D.E."/>
            <person name="Tromer E.C."/>
            <person name="Curtis B.A."/>
            <person name="Jerlstrom-Hultqvist J."/>
            <person name="Kolisko M."/>
            <person name="Yi Z."/>
            <person name="Salas-Leiva J.S."/>
            <person name="Gallot-Lavallee L."/>
            <person name="Kops G.J.P.L."/>
            <person name="Archibald J.M."/>
            <person name="Simpson A.G.B."/>
            <person name="Roger A.J."/>
        </authorList>
    </citation>
    <scope>NUCLEOTIDE SEQUENCE</scope>
    <source>
        <strain evidence="1">BICM</strain>
    </source>
</reference>
<accession>A0A8J6B7T1</accession>
<evidence type="ECO:0000313" key="2">
    <source>
        <dbReference type="Proteomes" id="UP000717585"/>
    </source>
</evidence>
<dbReference type="AlphaFoldDB" id="A0A8J6B7T1"/>
<name>A0A8J6B7T1_9EUKA</name>
<keyword evidence="2" id="KW-1185">Reference proteome</keyword>
<dbReference type="EMBL" id="JAHDYR010000012">
    <property type="protein sequence ID" value="KAG9394919.1"/>
    <property type="molecule type" value="Genomic_DNA"/>
</dbReference>
<comment type="caution">
    <text evidence="1">The sequence shown here is derived from an EMBL/GenBank/DDBJ whole genome shotgun (WGS) entry which is preliminary data.</text>
</comment>
<gene>
    <name evidence="1" type="ORF">J8273_0127</name>
</gene>
<evidence type="ECO:0000313" key="1">
    <source>
        <dbReference type="EMBL" id="KAG9394919.1"/>
    </source>
</evidence>
<dbReference type="Proteomes" id="UP000717585">
    <property type="component" value="Unassembled WGS sequence"/>
</dbReference>
<proteinExistence type="predicted"/>
<sequence length="108" mass="11477">MNLLSISTATIADPTTTAILTNGKFRVDRVVFDVNAIISELNLTLLSKLCTEANAAMNTIATFEGLTLGDEASDSGWQVCCGPARASRQSWDDTMQHYQPAGPLVAGT</sequence>